<comment type="caution">
    <text evidence="3">The sequence shown here is derived from an EMBL/GenBank/DDBJ whole genome shotgun (WGS) entry which is preliminary data.</text>
</comment>
<evidence type="ECO:0000313" key="4">
    <source>
        <dbReference type="Proteomes" id="UP000807115"/>
    </source>
</evidence>
<reference evidence="3" key="1">
    <citation type="journal article" date="2019" name="BMC Genomics">
        <title>A new reference genome for Sorghum bicolor reveals high levels of sequence similarity between sweet and grain genotypes: implications for the genetics of sugar metabolism.</title>
        <authorList>
            <person name="Cooper E.A."/>
            <person name="Brenton Z.W."/>
            <person name="Flinn B.S."/>
            <person name="Jenkins J."/>
            <person name="Shu S."/>
            <person name="Flowers D."/>
            <person name="Luo F."/>
            <person name="Wang Y."/>
            <person name="Xia P."/>
            <person name="Barry K."/>
            <person name="Daum C."/>
            <person name="Lipzen A."/>
            <person name="Yoshinaga Y."/>
            <person name="Schmutz J."/>
            <person name="Saski C."/>
            <person name="Vermerris W."/>
            <person name="Kresovich S."/>
        </authorList>
    </citation>
    <scope>NUCLEOTIDE SEQUENCE</scope>
</reference>
<dbReference type="EMBL" id="CM027680">
    <property type="protein sequence ID" value="KAG0549623.1"/>
    <property type="molecule type" value="Genomic_DNA"/>
</dbReference>
<keyword evidence="2" id="KW-0812">Transmembrane</keyword>
<sequence>MKCGSKKAQGRRRIPVNIYCLCLCSCLSLIGVGIQYTSEDDNGEGGLIDDDNAKCSKEKTCKKTNNQTTSMRPGGVKFQSRKRKNTAQQDASLTPSDICVPPPSRANESHTRELVGNLDEGTQAAAEGHFLVTCPMQQNFEICCLTLKSDISALLDNTHETSWADVIDQPNQHSHMENGEGFAQHDDNTLVANVADGITQHGDHTRITNEGGERRDRGHNMGRGLQRLNRARRGQLQVVITEGNIRPVVPLVAAKFASECNIIVRNHVPILTHWKLYKEKPASAFVDLFIGKLKAKFDINTNDKIVKKACIEMMKSAVHQQRYRLKREYFDPYPLHLVTKTSPLKCMTNEQWIQLLESWRSPQKMEMCQKNKDNRGMLSTIIQPDLVPTWFMLNIW</sequence>
<feature type="compositionally biased region" description="Polar residues" evidence="1">
    <location>
        <begin position="86"/>
        <end position="95"/>
    </location>
</feature>
<feature type="region of interest" description="Disordered" evidence="1">
    <location>
        <begin position="202"/>
        <end position="224"/>
    </location>
</feature>
<evidence type="ECO:0000256" key="2">
    <source>
        <dbReference type="SAM" id="Phobius"/>
    </source>
</evidence>
<name>A0A921S025_SORBI</name>
<keyword evidence="2" id="KW-0472">Membrane</keyword>
<evidence type="ECO:0000256" key="1">
    <source>
        <dbReference type="SAM" id="MobiDB-lite"/>
    </source>
</evidence>
<keyword evidence="2" id="KW-1133">Transmembrane helix</keyword>
<accession>A0A921S025</accession>
<dbReference type="Proteomes" id="UP000807115">
    <property type="component" value="Chromosome 1"/>
</dbReference>
<evidence type="ECO:0000313" key="3">
    <source>
        <dbReference type="EMBL" id="KAG0549623.1"/>
    </source>
</evidence>
<proteinExistence type="predicted"/>
<feature type="region of interest" description="Disordered" evidence="1">
    <location>
        <begin position="64"/>
        <end position="109"/>
    </location>
</feature>
<protein>
    <submittedName>
        <fullName evidence="3">Uncharacterized protein</fullName>
    </submittedName>
</protein>
<feature type="transmembrane region" description="Helical" evidence="2">
    <location>
        <begin position="16"/>
        <end position="36"/>
    </location>
</feature>
<gene>
    <name evidence="3" type="ORF">BDA96_01G270700</name>
</gene>
<reference evidence="3" key="2">
    <citation type="submission" date="2020-10" db="EMBL/GenBank/DDBJ databases">
        <authorList>
            <person name="Cooper E.A."/>
            <person name="Brenton Z.W."/>
            <person name="Flinn B.S."/>
            <person name="Jenkins J."/>
            <person name="Shu S."/>
            <person name="Flowers D."/>
            <person name="Luo F."/>
            <person name="Wang Y."/>
            <person name="Xia P."/>
            <person name="Barry K."/>
            <person name="Daum C."/>
            <person name="Lipzen A."/>
            <person name="Yoshinaga Y."/>
            <person name="Schmutz J."/>
            <person name="Saski C."/>
            <person name="Vermerris W."/>
            <person name="Kresovich S."/>
        </authorList>
    </citation>
    <scope>NUCLEOTIDE SEQUENCE</scope>
</reference>
<dbReference type="AlphaFoldDB" id="A0A921S025"/>
<dbReference type="PANTHER" id="PTHR33063:SF13">
    <property type="entry name" value="OS02G0583500 PROTEIN"/>
    <property type="match status" value="1"/>
</dbReference>
<organism evidence="3 4">
    <name type="scientific">Sorghum bicolor</name>
    <name type="common">Sorghum</name>
    <name type="synonym">Sorghum vulgare</name>
    <dbReference type="NCBI Taxonomy" id="4558"/>
    <lineage>
        <taxon>Eukaryota</taxon>
        <taxon>Viridiplantae</taxon>
        <taxon>Streptophyta</taxon>
        <taxon>Embryophyta</taxon>
        <taxon>Tracheophyta</taxon>
        <taxon>Spermatophyta</taxon>
        <taxon>Magnoliopsida</taxon>
        <taxon>Liliopsida</taxon>
        <taxon>Poales</taxon>
        <taxon>Poaceae</taxon>
        <taxon>PACMAD clade</taxon>
        <taxon>Panicoideae</taxon>
        <taxon>Andropogonodae</taxon>
        <taxon>Andropogoneae</taxon>
        <taxon>Sorghinae</taxon>
        <taxon>Sorghum</taxon>
    </lineage>
</organism>
<dbReference type="PANTHER" id="PTHR33063">
    <property type="entry name" value="OS02G0583500 PROTEIN"/>
    <property type="match status" value="1"/>
</dbReference>
<feature type="compositionally biased region" description="Basic and acidic residues" evidence="1">
    <location>
        <begin position="202"/>
        <end position="219"/>
    </location>
</feature>